<evidence type="ECO:0000313" key="2">
    <source>
        <dbReference type="EMBL" id="SFI56261.1"/>
    </source>
</evidence>
<accession>A0A1I3J7D8</accession>
<dbReference type="InterPro" id="IPR002575">
    <property type="entry name" value="Aminoglycoside_PTrfase"/>
</dbReference>
<keyword evidence="2" id="KW-0808">Transferase</keyword>
<sequence length="235" mass="26625">MTFDGSQKIIGKGAQAEVLLYHGFAYKVYNQSYPAEWIAFEKQQQQAVNKSGLCPVKYYDTDDSHIIKMDLVEGDQLEKSVPKAPEEGFKLLAKAFRFVHEADASDTTIPPLSATAGLMLSDEEKSEVLPAIERLSQKYKSCICHLDMHFLNIMIPNDTALVADKINYTIIDWMNTRIAPPVFDYARTYVIFNEFAKEALEFYKAAVWPDVQALGISEEDFFEAVKVCTVLRSKE</sequence>
<proteinExistence type="predicted"/>
<evidence type="ECO:0000259" key="1">
    <source>
        <dbReference type="Pfam" id="PF01636"/>
    </source>
</evidence>
<reference evidence="3" key="1">
    <citation type="submission" date="2016-10" db="EMBL/GenBank/DDBJ databases">
        <authorList>
            <person name="Varghese N."/>
            <person name="Submissions S."/>
        </authorList>
    </citation>
    <scope>NUCLEOTIDE SEQUENCE [LARGE SCALE GENOMIC DNA]</scope>
    <source>
        <strain evidence="3">XBD1002</strain>
    </source>
</reference>
<dbReference type="Pfam" id="PF01636">
    <property type="entry name" value="APH"/>
    <property type="match status" value="1"/>
</dbReference>
<dbReference type="InterPro" id="IPR011009">
    <property type="entry name" value="Kinase-like_dom_sf"/>
</dbReference>
<dbReference type="GO" id="GO:0016740">
    <property type="term" value="F:transferase activity"/>
    <property type="evidence" value="ECO:0007669"/>
    <property type="project" value="UniProtKB-KW"/>
</dbReference>
<dbReference type="AlphaFoldDB" id="A0A1I3J7D8"/>
<dbReference type="EMBL" id="FORI01000002">
    <property type="protein sequence ID" value="SFI56261.1"/>
    <property type="molecule type" value="Genomic_DNA"/>
</dbReference>
<dbReference type="Gene3D" id="3.90.1200.10">
    <property type="match status" value="1"/>
</dbReference>
<dbReference type="OrthoDB" id="9800774at2"/>
<protein>
    <submittedName>
        <fullName evidence="2">Phosphotransferase enzyme family protein</fullName>
    </submittedName>
</protein>
<dbReference type="SUPFAM" id="SSF56112">
    <property type="entry name" value="Protein kinase-like (PK-like)"/>
    <property type="match status" value="1"/>
</dbReference>
<dbReference type="Proteomes" id="UP000182737">
    <property type="component" value="Unassembled WGS sequence"/>
</dbReference>
<gene>
    <name evidence="2" type="ORF">SAMN04487775_102394</name>
</gene>
<name>A0A1I3J7D8_9SPIR</name>
<keyword evidence="3" id="KW-1185">Reference proteome</keyword>
<evidence type="ECO:0000313" key="3">
    <source>
        <dbReference type="Proteomes" id="UP000182737"/>
    </source>
</evidence>
<dbReference type="RefSeq" id="WP_074930803.1">
    <property type="nucleotide sequence ID" value="NZ_FORI01000002.1"/>
</dbReference>
<organism evidence="2 3">
    <name type="scientific">Treponema bryantii</name>
    <dbReference type="NCBI Taxonomy" id="163"/>
    <lineage>
        <taxon>Bacteria</taxon>
        <taxon>Pseudomonadati</taxon>
        <taxon>Spirochaetota</taxon>
        <taxon>Spirochaetia</taxon>
        <taxon>Spirochaetales</taxon>
        <taxon>Treponemataceae</taxon>
        <taxon>Treponema</taxon>
    </lineage>
</organism>
<feature type="domain" description="Aminoglycoside phosphotransferase" evidence="1">
    <location>
        <begin position="25"/>
        <end position="205"/>
    </location>
</feature>